<dbReference type="RefSeq" id="WP_289162721.1">
    <property type="nucleotide sequence ID" value="NZ_JASZZN010000004.1"/>
</dbReference>
<dbReference type="EMBL" id="JASZZN010000004">
    <property type="protein sequence ID" value="MDM4015251.1"/>
    <property type="molecule type" value="Genomic_DNA"/>
</dbReference>
<comment type="pathway">
    <text evidence="1 8">Cofactor biosynthesis; (R)-pantothenate biosynthesis; (R)-pantothenate from (R)-pantoate and beta-alanine: step 1/1.</text>
</comment>
<feature type="binding site" evidence="8">
    <location>
        <begin position="147"/>
        <end position="150"/>
    </location>
    <ligand>
        <name>ATP</name>
        <dbReference type="ChEBI" id="CHEBI:30616"/>
    </ligand>
</feature>
<evidence type="ECO:0000313" key="10">
    <source>
        <dbReference type="Proteomes" id="UP001239462"/>
    </source>
</evidence>
<evidence type="ECO:0000256" key="8">
    <source>
        <dbReference type="HAMAP-Rule" id="MF_00158"/>
    </source>
</evidence>
<keyword evidence="4 8" id="KW-0566">Pantothenate biosynthesis</keyword>
<dbReference type="InterPro" id="IPR003721">
    <property type="entry name" value="Pantoate_ligase"/>
</dbReference>
<evidence type="ECO:0000256" key="7">
    <source>
        <dbReference type="ARBA" id="ARBA00048258"/>
    </source>
</evidence>
<feature type="active site" description="Proton donor" evidence="8">
    <location>
        <position position="37"/>
    </location>
</feature>
<dbReference type="InterPro" id="IPR042176">
    <property type="entry name" value="Pantoate_ligase_C"/>
</dbReference>
<comment type="subcellular location">
    <subcellularLocation>
        <location evidence="8">Cytoplasm</location>
    </subcellularLocation>
</comment>
<feature type="binding site" evidence="8">
    <location>
        <begin position="30"/>
        <end position="37"/>
    </location>
    <ligand>
        <name>ATP</name>
        <dbReference type="ChEBI" id="CHEBI:30616"/>
    </ligand>
</feature>
<keyword evidence="10" id="KW-1185">Reference proteome</keyword>
<gene>
    <name evidence="8 9" type="primary">panC</name>
    <name evidence="9" type="ORF">QTN89_07415</name>
</gene>
<proteinExistence type="inferred from homology"/>
<feature type="binding site" evidence="8">
    <location>
        <position position="153"/>
    </location>
    <ligand>
        <name>(R)-pantoate</name>
        <dbReference type="ChEBI" id="CHEBI:15980"/>
    </ligand>
</feature>
<evidence type="ECO:0000256" key="5">
    <source>
        <dbReference type="ARBA" id="ARBA00022741"/>
    </source>
</evidence>
<dbReference type="Gene3D" id="3.30.1300.10">
    <property type="entry name" value="Pantoate-beta-alanine ligase, C-terminal domain"/>
    <property type="match status" value="1"/>
</dbReference>
<dbReference type="Proteomes" id="UP001239462">
    <property type="component" value="Unassembled WGS sequence"/>
</dbReference>
<dbReference type="InterPro" id="IPR014729">
    <property type="entry name" value="Rossmann-like_a/b/a_fold"/>
</dbReference>
<comment type="subunit">
    <text evidence="8">Homodimer.</text>
</comment>
<comment type="function">
    <text evidence="8">Catalyzes the condensation of pantoate with beta-alanine in an ATP-dependent reaction via a pantoyl-adenylate intermediate.</text>
</comment>
<dbReference type="SUPFAM" id="SSF52374">
    <property type="entry name" value="Nucleotidylyl transferase"/>
    <property type="match status" value="1"/>
</dbReference>
<evidence type="ECO:0000313" key="9">
    <source>
        <dbReference type="EMBL" id="MDM4015251.1"/>
    </source>
</evidence>
<reference evidence="9 10" key="1">
    <citation type="submission" date="2023-06" db="EMBL/GenBank/DDBJ databases">
        <title>Roseiconus lacunae JC819 isolated from Gulf of Mannar region, Tamil Nadu.</title>
        <authorList>
            <person name="Pk S."/>
            <person name="Ch S."/>
            <person name="Ch V.R."/>
        </authorList>
    </citation>
    <scope>NUCLEOTIDE SEQUENCE [LARGE SCALE GENOMIC DNA]</scope>
    <source>
        <strain evidence="9 10">JC819</strain>
    </source>
</reference>
<keyword evidence="3 8" id="KW-0436">Ligase</keyword>
<evidence type="ECO:0000256" key="3">
    <source>
        <dbReference type="ARBA" id="ARBA00022598"/>
    </source>
</evidence>
<evidence type="ECO:0000256" key="6">
    <source>
        <dbReference type="ARBA" id="ARBA00022840"/>
    </source>
</evidence>
<dbReference type="GO" id="GO:0016874">
    <property type="term" value="F:ligase activity"/>
    <property type="evidence" value="ECO:0007669"/>
    <property type="project" value="UniProtKB-KW"/>
</dbReference>
<dbReference type="PANTHER" id="PTHR21299:SF1">
    <property type="entry name" value="PANTOATE--BETA-ALANINE LIGASE"/>
    <property type="match status" value="1"/>
</dbReference>
<comment type="caution">
    <text evidence="9">The sequence shown here is derived from an EMBL/GenBank/DDBJ whole genome shotgun (WGS) entry which is preliminary data.</text>
</comment>
<evidence type="ECO:0000256" key="4">
    <source>
        <dbReference type="ARBA" id="ARBA00022655"/>
    </source>
</evidence>
<comment type="similarity">
    <text evidence="2 8">Belongs to the pantothenate synthetase family.</text>
</comment>
<organism evidence="9 10">
    <name type="scientific">Roseiconus lacunae</name>
    <dbReference type="NCBI Taxonomy" id="2605694"/>
    <lineage>
        <taxon>Bacteria</taxon>
        <taxon>Pseudomonadati</taxon>
        <taxon>Planctomycetota</taxon>
        <taxon>Planctomycetia</taxon>
        <taxon>Pirellulales</taxon>
        <taxon>Pirellulaceae</taxon>
        <taxon>Roseiconus</taxon>
    </lineage>
</organism>
<comment type="catalytic activity">
    <reaction evidence="7 8">
        <text>(R)-pantoate + beta-alanine + ATP = (R)-pantothenate + AMP + diphosphate + H(+)</text>
        <dbReference type="Rhea" id="RHEA:10912"/>
        <dbReference type="ChEBI" id="CHEBI:15378"/>
        <dbReference type="ChEBI" id="CHEBI:15980"/>
        <dbReference type="ChEBI" id="CHEBI:29032"/>
        <dbReference type="ChEBI" id="CHEBI:30616"/>
        <dbReference type="ChEBI" id="CHEBI:33019"/>
        <dbReference type="ChEBI" id="CHEBI:57966"/>
        <dbReference type="ChEBI" id="CHEBI:456215"/>
        <dbReference type="EC" id="6.3.2.1"/>
    </reaction>
</comment>
<protein>
    <recommendedName>
        <fullName evidence="8">Pantothenate synthetase</fullName>
        <shortName evidence="8">PS</shortName>
        <ecNumber evidence="8">6.3.2.1</ecNumber>
    </recommendedName>
    <alternativeName>
        <fullName evidence="8">Pantoate--beta-alanine ligase</fullName>
    </alternativeName>
    <alternativeName>
        <fullName evidence="8">Pantoate-activating enzyme</fullName>
    </alternativeName>
</protein>
<comment type="miscellaneous">
    <text evidence="8">The reaction proceeds by a bi uni uni bi ping pong mechanism.</text>
</comment>
<evidence type="ECO:0000256" key="1">
    <source>
        <dbReference type="ARBA" id="ARBA00004990"/>
    </source>
</evidence>
<dbReference type="EC" id="6.3.2.1" evidence="8"/>
<dbReference type="PANTHER" id="PTHR21299">
    <property type="entry name" value="CYTIDYLATE KINASE/PANTOATE-BETA-ALANINE LIGASE"/>
    <property type="match status" value="1"/>
</dbReference>
<feature type="binding site" evidence="8">
    <location>
        <begin position="184"/>
        <end position="187"/>
    </location>
    <ligand>
        <name>ATP</name>
        <dbReference type="ChEBI" id="CHEBI:30616"/>
    </ligand>
</feature>
<dbReference type="Pfam" id="PF02569">
    <property type="entry name" value="Pantoate_ligase"/>
    <property type="match status" value="1"/>
</dbReference>
<feature type="binding site" evidence="8">
    <location>
        <position position="176"/>
    </location>
    <ligand>
        <name>ATP</name>
        <dbReference type="ChEBI" id="CHEBI:30616"/>
    </ligand>
</feature>
<keyword evidence="6 8" id="KW-0067">ATP-binding</keyword>
<name>A0ABT7PG71_9BACT</name>
<dbReference type="Gene3D" id="3.40.50.620">
    <property type="entry name" value="HUPs"/>
    <property type="match status" value="1"/>
</dbReference>
<dbReference type="CDD" id="cd00560">
    <property type="entry name" value="PanC"/>
    <property type="match status" value="1"/>
</dbReference>
<keyword evidence="8" id="KW-0963">Cytoplasm</keyword>
<keyword evidence="5 8" id="KW-0547">Nucleotide-binding</keyword>
<feature type="binding site" evidence="8">
    <location>
        <position position="61"/>
    </location>
    <ligand>
        <name>(R)-pantoate</name>
        <dbReference type="ChEBI" id="CHEBI:15980"/>
    </ligand>
</feature>
<feature type="binding site" evidence="8">
    <location>
        <position position="61"/>
    </location>
    <ligand>
        <name>beta-alanine</name>
        <dbReference type="ChEBI" id="CHEBI:57966"/>
    </ligand>
</feature>
<sequence length="299" mass="32836">MQIIDNTAEAHDFVRSCRRNDQSVGVVLTMGALHQGHLSLVEHSREACDHTIATIFVNPTQFAPGEDLDQYPRTIERDVTLLGEAGCDAVLIPDVKDMYPAGASTSVNPPKVAEPLEGQFRPSHFGGVATVVLKFFQILPGSHAFFGRKDYQQCCVIKAMVEDFKIPIEIIDCPIVREADGLAMSSRNRYLSESDRRRARCLSMALADVQNAFDGGQRNVQALTDRLRERLSGAASNQSVDRLDYAVIVDPVTLQPIDKVTTSAVALIAAHVGTTRLIDNCVLDCHMSNHHNATTDPLR</sequence>
<accession>A0ABT7PG71</accession>
<evidence type="ECO:0000256" key="2">
    <source>
        <dbReference type="ARBA" id="ARBA00009256"/>
    </source>
</evidence>
<dbReference type="NCBIfam" id="TIGR00018">
    <property type="entry name" value="panC"/>
    <property type="match status" value="1"/>
</dbReference>
<dbReference type="HAMAP" id="MF_00158">
    <property type="entry name" value="PanC"/>
    <property type="match status" value="1"/>
</dbReference>